<comment type="caution">
    <text evidence="2">The sequence shown here is derived from an EMBL/GenBank/DDBJ whole genome shotgun (WGS) entry which is preliminary data.</text>
</comment>
<keyword evidence="3" id="KW-1185">Reference proteome</keyword>
<accession>A0AAE0ZK78</accession>
<dbReference type="EMBL" id="JAWDGP010003795">
    <property type="protein sequence ID" value="KAK3770647.1"/>
    <property type="molecule type" value="Genomic_DNA"/>
</dbReference>
<dbReference type="Proteomes" id="UP001283361">
    <property type="component" value="Unassembled WGS sequence"/>
</dbReference>
<evidence type="ECO:0000256" key="1">
    <source>
        <dbReference type="SAM" id="SignalP"/>
    </source>
</evidence>
<organism evidence="2 3">
    <name type="scientific">Elysia crispata</name>
    <name type="common">lettuce slug</name>
    <dbReference type="NCBI Taxonomy" id="231223"/>
    <lineage>
        <taxon>Eukaryota</taxon>
        <taxon>Metazoa</taxon>
        <taxon>Spiralia</taxon>
        <taxon>Lophotrochozoa</taxon>
        <taxon>Mollusca</taxon>
        <taxon>Gastropoda</taxon>
        <taxon>Heterobranchia</taxon>
        <taxon>Euthyneura</taxon>
        <taxon>Panpulmonata</taxon>
        <taxon>Sacoglossa</taxon>
        <taxon>Placobranchoidea</taxon>
        <taxon>Plakobranchidae</taxon>
        <taxon>Elysia</taxon>
    </lineage>
</organism>
<reference evidence="2" key="1">
    <citation type="journal article" date="2023" name="G3 (Bethesda)">
        <title>A reference genome for the long-term kleptoplast-retaining sea slug Elysia crispata morphotype clarki.</title>
        <authorList>
            <person name="Eastman K.E."/>
            <person name="Pendleton A.L."/>
            <person name="Shaikh M.A."/>
            <person name="Suttiyut T."/>
            <person name="Ogas R."/>
            <person name="Tomko P."/>
            <person name="Gavelis G."/>
            <person name="Widhalm J.R."/>
            <person name="Wisecaver J.H."/>
        </authorList>
    </citation>
    <scope>NUCLEOTIDE SEQUENCE</scope>
    <source>
        <strain evidence="2">ECLA1</strain>
    </source>
</reference>
<evidence type="ECO:0000313" key="2">
    <source>
        <dbReference type="EMBL" id="KAK3770647.1"/>
    </source>
</evidence>
<gene>
    <name evidence="2" type="ORF">RRG08_052986</name>
</gene>
<proteinExistence type="predicted"/>
<dbReference type="AlphaFoldDB" id="A0AAE0ZK78"/>
<sequence length="153" mass="17041">MVLFTFGWAWHRGLAIRCGCTERLTSTMWVTARRTPQYTVCEPTLAQAWPGVPKAMSEVLPSDLRHAAHTALDLVLGLSSVQGGVDTAYHRVQFLILLLQSDYDTFTDDLQPRNKNNAANIIHRLHSAFWGIVLSPLQKINIGLSKLISSIIS</sequence>
<protein>
    <submittedName>
        <fullName evidence="2">Uncharacterized protein</fullName>
    </submittedName>
</protein>
<feature type="chain" id="PRO_5041991245" evidence="1">
    <location>
        <begin position="16"/>
        <end position="153"/>
    </location>
</feature>
<name>A0AAE0ZK78_9GAST</name>
<keyword evidence="1" id="KW-0732">Signal</keyword>
<evidence type="ECO:0000313" key="3">
    <source>
        <dbReference type="Proteomes" id="UP001283361"/>
    </source>
</evidence>
<feature type="signal peptide" evidence="1">
    <location>
        <begin position="1"/>
        <end position="15"/>
    </location>
</feature>